<evidence type="ECO:0000313" key="1">
    <source>
        <dbReference type="EMBL" id="SAM03709.1"/>
    </source>
</evidence>
<dbReference type="AlphaFoldDB" id="A0A163MD92"/>
<dbReference type="OrthoDB" id="2264027at2759"/>
<dbReference type="Gene3D" id="3.80.10.10">
    <property type="entry name" value="Ribonuclease Inhibitor"/>
    <property type="match status" value="1"/>
</dbReference>
<accession>A0A163MD92</accession>
<evidence type="ECO:0000313" key="2">
    <source>
        <dbReference type="Proteomes" id="UP000078561"/>
    </source>
</evidence>
<organism evidence="1">
    <name type="scientific">Absidia glauca</name>
    <name type="common">Pin mould</name>
    <dbReference type="NCBI Taxonomy" id="4829"/>
    <lineage>
        <taxon>Eukaryota</taxon>
        <taxon>Fungi</taxon>
        <taxon>Fungi incertae sedis</taxon>
        <taxon>Mucoromycota</taxon>
        <taxon>Mucoromycotina</taxon>
        <taxon>Mucoromycetes</taxon>
        <taxon>Mucorales</taxon>
        <taxon>Cunninghamellaceae</taxon>
        <taxon>Absidia</taxon>
    </lineage>
</organism>
<proteinExistence type="predicted"/>
<protein>
    <recommendedName>
        <fullName evidence="3">F-box domain-containing protein</fullName>
    </recommendedName>
</protein>
<dbReference type="InParanoid" id="A0A163MD92"/>
<gene>
    <name evidence="1" type="primary">ABSGL_09552.1 scaffold 11342</name>
</gene>
<keyword evidence="2" id="KW-1185">Reference proteome</keyword>
<dbReference type="InterPro" id="IPR032675">
    <property type="entry name" value="LRR_dom_sf"/>
</dbReference>
<name>A0A163MD92_ABSGL</name>
<reference evidence="1" key="1">
    <citation type="submission" date="2016-04" db="EMBL/GenBank/DDBJ databases">
        <authorList>
            <person name="Evans L.H."/>
            <person name="Alamgir A."/>
            <person name="Owens N."/>
            <person name="Weber N.D."/>
            <person name="Virtaneva K."/>
            <person name="Barbian K."/>
            <person name="Babar A."/>
            <person name="Rosenke K."/>
        </authorList>
    </citation>
    <scope>NUCLEOTIDE SEQUENCE [LARGE SCALE GENOMIC DNA]</scope>
    <source>
        <strain evidence="1">CBS 101.48</strain>
    </source>
</reference>
<dbReference type="EMBL" id="LT554228">
    <property type="protein sequence ID" value="SAM03709.1"/>
    <property type="molecule type" value="Genomic_DNA"/>
</dbReference>
<dbReference type="Proteomes" id="UP000078561">
    <property type="component" value="Unassembled WGS sequence"/>
</dbReference>
<sequence>MLHPFNLPFELGDLIFTSLPPSALAQLCLVSRYSYARCLPHLYHHVHIKIRRHWRQLDLALKRSPLLRQVLRTYTKQLTVTCCQSSYQWLITQAQADWCQRWLANLHTLTFCDFAILHVEQVAWFLAHPTINSLRFRYCNLVCHDQVEAYIPLAPEDHPSISIYQLPAPYYYHNTRAPFVVPASLSPVSCLDLESTDFSSVAIQHLLQLVPRITSASFGANHNRIKDANSSALDALRTACPTIHTLKTALQQIHPSSLHSLIAFYGVQLLSLDLSCHDATTLTTVAQHATHVKHLVLHPASTIRKARPQSTHWTPPI</sequence>
<evidence type="ECO:0008006" key="3">
    <source>
        <dbReference type="Google" id="ProtNLM"/>
    </source>
</evidence>